<sequence length="211" mass="23525">LTTGSANGKLVELFSGVTKFNNKWGPFDVLLCVGDLFGENADEINRLLSEEIKVPITTYFMHGKHELPNIVKERVENNNGELCQNLFYLGNQGSMTTTHGVKIAFASGILDSTINNPPSDVDILLTYEWPKDITRLSSQEVTNVSGSTYVAQLVEKVKPRYHFGASEKVFFKREPYQNTPSTSENDDTQLKMGIPTWFVGLAEVGNSEKEK</sequence>
<feature type="non-terminal residue" evidence="1">
    <location>
        <position position="211"/>
    </location>
</feature>
<comment type="caution">
    <text evidence="1">The sequence shown here is derived from an EMBL/GenBank/DDBJ whole genome shotgun (WGS) entry which is preliminary data.</text>
</comment>
<organism evidence="1 2">
    <name type="scientific">Racocetra persica</name>
    <dbReference type="NCBI Taxonomy" id="160502"/>
    <lineage>
        <taxon>Eukaryota</taxon>
        <taxon>Fungi</taxon>
        <taxon>Fungi incertae sedis</taxon>
        <taxon>Mucoromycota</taxon>
        <taxon>Glomeromycotina</taxon>
        <taxon>Glomeromycetes</taxon>
        <taxon>Diversisporales</taxon>
        <taxon>Gigasporaceae</taxon>
        <taxon>Racocetra</taxon>
    </lineage>
</organism>
<evidence type="ECO:0000313" key="2">
    <source>
        <dbReference type="Proteomes" id="UP000789920"/>
    </source>
</evidence>
<proteinExistence type="predicted"/>
<dbReference type="Proteomes" id="UP000789920">
    <property type="component" value="Unassembled WGS sequence"/>
</dbReference>
<name>A0ACA9R9P5_9GLOM</name>
<evidence type="ECO:0000313" key="1">
    <source>
        <dbReference type="EMBL" id="CAG8782463.1"/>
    </source>
</evidence>
<gene>
    <name evidence="1" type="ORF">RPERSI_LOCUS17800</name>
</gene>
<keyword evidence="2" id="KW-1185">Reference proteome</keyword>
<protein>
    <submittedName>
        <fullName evidence="1">13513_t:CDS:1</fullName>
    </submittedName>
</protein>
<accession>A0ACA9R9P5</accession>
<dbReference type="EMBL" id="CAJVQC010046099">
    <property type="protein sequence ID" value="CAG8782463.1"/>
    <property type="molecule type" value="Genomic_DNA"/>
</dbReference>
<feature type="non-terminal residue" evidence="1">
    <location>
        <position position="1"/>
    </location>
</feature>
<reference evidence="1" key="1">
    <citation type="submission" date="2021-06" db="EMBL/GenBank/DDBJ databases">
        <authorList>
            <person name="Kallberg Y."/>
            <person name="Tangrot J."/>
            <person name="Rosling A."/>
        </authorList>
    </citation>
    <scope>NUCLEOTIDE SEQUENCE</scope>
    <source>
        <strain evidence="1">MA461A</strain>
    </source>
</reference>